<dbReference type="Proteomes" id="UP001222027">
    <property type="component" value="Unassembled WGS sequence"/>
</dbReference>
<dbReference type="EMBL" id="JAQQAF010000003">
    <property type="protein sequence ID" value="KAJ8500318.1"/>
    <property type="molecule type" value="Genomic_DNA"/>
</dbReference>
<evidence type="ECO:0000313" key="2">
    <source>
        <dbReference type="Proteomes" id="UP001222027"/>
    </source>
</evidence>
<keyword evidence="2" id="KW-1185">Reference proteome</keyword>
<sequence length="198" mass="22102">MVQDLDQLLNQKYILGLGSTRASSGFLSRLKQHTYMVQDLDQLLNQKYILGLGSTRGSSGFLSRLKQHTFVVQDLDQLLNQNILPNPANPSPPERSCEPVISAAFRFPQSPSVRLLSYCPTIMICYAVSGREGEEPAGGPSNPWGSRMRTNEVAGNRLWDVPASVVRMMPDLLGYEQKDAITFVLWERNNQSCSGEIR</sequence>
<comment type="caution">
    <text evidence="1">The sequence shown here is derived from an EMBL/GenBank/DDBJ whole genome shotgun (WGS) entry which is preliminary data.</text>
</comment>
<accession>A0AAV8R8E2</accession>
<evidence type="ECO:0000313" key="1">
    <source>
        <dbReference type="EMBL" id="KAJ8500318.1"/>
    </source>
</evidence>
<name>A0AAV8R8E2_ENSVE</name>
<organism evidence="1 2">
    <name type="scientific">Ensete ventricosum</name>
    <name type="common">Abyssinian banana</name>
    <name type="synonym">Musa ensete</name>
    <dbReference type="NCBI Taxonomy" id="4639"/>
    <lineage>
        <taxon>Eukaryota</taxon>
        <taxon>Viridiplantae</taxon>
        <taxon>Streptophyta</taxon>
        <taxon>Embryophyta</taxon>
        <taxon>Tracheophyta</taxon>
        <taxon>Spermatophyta</taxon>
        <taxon>Magnoliopsida</taxon>
        <taxon>Liliopsida</taxon>
        <taxon>Zingiberales</taxon>
        <taxon>Musaceae</taxon>
        <taxon>Ensete</taxon>
    </lineage>
</organism>
<protein>
    <submittedName>
        <fullName evidence="1">Uncharacterized protein</fullName>
    </submittedName>
</protein>
<gene>
    <name evidence="1" type="ORF">OPV22_010870</name>
</gene>
<dbReference type="AlphaFoldDB" id="A0AAV8R8E2"/>
<proteinExistence type="predicted"/>
<reference evidence="1 2" key="1">
    <citation type="submission" date="2022-12" db="EMBL/GenBank/DDBJ databases">
        <title>Chromosome-scale assembly of the Ensete ventricosum genome.</title>
        <authorList>
            <person name="Dussert Y."/>
            <person name="Stocks J."/>
            <person name="Wendawek A."/>
            <person name="Woldeyes F."/>
            <person name="Nichols R.A."/>
            <person name="Borrell J.S."/>
        </authorList>
    </citation>
    <scope>NUCLEOTIDE SEQUENCE [LARGE SCALE GENOMIC DNA]</scope>
    <source>
        <strain evidence="2">cv. Maze</strain>
        <tissue evidence="1">Seeds</tissue>
    </source>
</reference>